<evidence type="ECO:0000313" key="4">
    <source>
        <dbReference type="EMBL" id="MDS0297567.1"/>
    </source>
</evidence>
<protein>
    <submittedName>
        <fullName evidence="4">NAD-binding protein</fullName>
    </submittedName>
</protein>
<dbReference type="SUPFAM" id="SSF81324">
    <property type="entry name" value="Voltage-gated potassium channels"/>
    <property type="match status" value="1"/>
</dbReference>
<dbReference type="Gene3D" id="3.40.50.720">
    <property type="entry name" value="NAD(P)-binding Rossmann-like Domain"/>
    <property type="match status" value="2"/>
</dbReference>
<organism evidence="4 5">
    <name type="scientific">Halogeometricum salsisoli</name>
    <dbReference type="NCBI Taxonomy" id="2950536"/>
    <lineage>
        <taxon>Archaea</taxon>
        <taxon>Methanobacteriati</taxon>
        <taxon>Methanobacteriota</taxon>
        <taxon>Stenosarchaea group</taxon>
        <taxon>Halobacteria</taxon>
        <taxon>Halobacteriales</taxon>
        <taxon>Haloferacaceae</taxon>
        <taxon>Halogeometricum</taxon>
    </lineage>
</organism>
<keyword evidence="1" id="KW-1133">Transmembrane helix</keyword>
<keyword evidence="1" id="KW-0812">Transmembrane</keyword>
<keyword evidence="5" id="KW-1185">Reference proteome</keyword>
<dbReference type="RefSeq" id="WP_310922385.1">
    <property type="nucleotide sequence ID" value="NZ_JAMQOP010000001.1"/>
</dbReference>
<dbReference type="PROSITE" id="PS51202">
    <property type="entry name" value="RCK_C"/>
    <property type="match status" value="1"/>
</dbReference>
<dbReference type="Gene3D" id="1.10.287.70">
    <property type="match status" value="1"/>
</dbReference>
<evidence type="ECO:0000313" key="5">
    <source>
        <dbReference type="Proteomes" id="UP001257060"/>
    </source>
</evidence>
<proteinExistence type="predicted"/>
<feature type="domain" description="RCK C-terminal" evidence="3">
    <location>
        <begin position="266"/>
        <end position="352"/>
    </location>
</feature>
<gene>
    <name evidence="4" type="ORF">NDI76_02275</name>
</gene>
<evidence type="ECO:0000259" key="2">
    <source>
        <dbReference type="PROSITE" id="PS51201"/>
    </source>
</evidence>
<name>A0ABU2G9T2_9EURY</name>
<reference evidence="4 5" key="1">
    <citation type="submission" date="2022-06" db="EMBL/GenBank/DDBJ databases">
        <title>Halogeometricum sp. a new haloarchaeum isolate from saline soil.</title>
        <authorList>
            <person name="Strakova D."/>
            <person name="Galisteo C."/>
            <person name="Sanchez-Porro C."/>
            <person name="Ventosa A."/>
        </authorList>
    </citation>
    <scope>NUCLEOTIDE SEQUENCE [LARGE SCALE GENOMIC DNA]</scope>
    <source>
        <strain evidence="4 5">S1BR25-6</strain>
    </source>
</reference>
<dbReference type="InterPro" id="IPR036291">
    <property type="entry name" value="NAD(P)-bd_dom_sf"/>
</dbReference>
<accession>A0ABU2G9T2</accession>
<dbReference type="Pfam" id="PF02254">
    <property type="entry name" value="TrkA_N"/>
    <property type="match status" value="2"/>
</dbReference>
<dbReference type="Proteomes" id="UP001257060">
    <property type="component" value="Unassembled WGS sequence"/>
</dbReference>
<dbReference type="PANTHER" id="PTHR43833">
    <property type="entry name" value="POTASSIUM CHANNEL PROTEIN 2-RELATED-RELATED"/>
    <property type="match status" value="1"/>
</dbReference>
<dbReference type="InterPro" id="IPR006037">
    <property type="entry name" value="RCK_C"/>
</dbReference>
<dbReference type="SUPFAM" id="SSF51735">
    <property type="entry name" value="NAD(P)-binding Rossmann-fold domains"/>
    <property type="match status" value="2"/>
</dbReference>
<dbReference type="EMBL" id="JAMQOP010000001">
    <property type="protein sequence ID" value="MDS0297567.1"/>
    <property type="molecule type" value="Genomic_DNA"/>
</dbReference>
<dbReference type="InterPro" id="IPR003148">
    <property type="entry name" value="RCK_N"/>
</dbReference>
<comment type="caution">
    <text evidence="4">The sequence shown here is derived from an EMBL/GenBank/DDBJ whole genome shotgun (WGS) entry which is preliminary data.</text>
</comment>
<feature type="transmembrane region" description="Helical" evidence="1">
    <location>
        <begin position="21"/>
        <end position="40"/>
    </location>
</feature>
<sequence length="558" mass="58288">MRELQNVEGFHPRDLSKRQRLLVVYAFGLVAVVLVYTYLYNVGMRTLEGRPQSMFRSFNAVIATLTTTGFGSDAPWTNPLMLSLLGAMQVTGVVVGFVTLRVLVIPLFERAPLELDDRLSSKDGHVVVAEYGRDTDLLLDELEALETGYVLLESDQDEAKRLSDEGYQAIHGDPEKPSDLRRASVEDAAFLVADAGDRTAGVVLTALELNEDLRVVGFSESPRHERAFAQLGVDRCISPHALVGRRLAQKATTPVVVDPPADGGTEAGADGNADEDALVVRELLVGQEGPLCGVRLGDSPLADRSEVTAVAGWFDGELRVPLSPDDELAANTVLVVAGPPDAVAAATGDFPASDARGTRGTSRSGALVVGRGEGGRAAADVFSGVPVTTVDRAAAADPDVVGDATDPETFREAGISDASTVVVTVGDDSTALLTAATARSLSDDAEILVRMTDAGKVSAAARAGTDYALSAQRACARVVAAEVRGERVVDPAGQIRLVRAGEDSFVGESLADLRGGDDGRTVVGVVRDGAVETDGESAVAPGDYVLVVEGDGAGTNPE</sequence>
<dbReference type="SUPFAM" id="SSF116726">
    <property type="entry name" value="TrkA C-terminal domain-like"/>
    <property type="match status" value="1"/>
</dbReference>
<dbReference type="InterPro" id="IPR036721">
    <property type="entry name" value="RCK_C_sf"/>
</dbReference>
<feature type="domain" description="RCK N-terminal" evidence="2">
    <location>
        <begin position="123"/>
        <end position="239"/>
    </location>
</feature>
<evidence type="ECO:0000259" key="3">
    <source>
        <dbReference type="PROSITE" id="PS51202"/>
    </source>
</evidence>
<dbReference type="InterPro" id="IPR050721">
    <property type="entry name" value="Trk_Ktr_HKT_K-transport"/>
</dbReference>
<dbReference type="PANTHER" id="PTHR43833:SF9">
    <property type="entry name" value="POTASSIUM CHANNEL PROTEIN YUGO-RELATED"/>
    <property type="match status" value="1"/>
</dbReference>
<dbReference type="Gene3D" id="3.30.70.1450">
    <property type="entry name" value="Regulator of K+ conductance, C-terminal domain"/>
    <property type="match status" value="1"/>
</dbReference>
<keyword evidence="1" id="KW-0472">Membrane</keyword>
<evidence type="ECO:0000256" key="1">
    <source>
        <dbReference type="SAM" id="Phobius"/>
    </source>
</evidence>
<dbReference type="PROSITE" id="PS51201">
    <property type="entry name" value="RCK_N"/>
    <property type="match status" value="1"/>
</dbReference>